<name>A0A1D1VI88_RAMVA</name>
<proteinExistence type="predicted"/>
<evidence type="ECO:0000313" key="3">
    <source>
        <dbReference type="Proteomes" id="UP000186922"/>
    </source>
</evidence>
<protein>
    <submittedName>
        <fullName evidence="2">Uncharacterized protein</fullName>
    </submittedName>
</protein>
<dbReference type="OrthoDB" id="10521897at2759"/>
<dbReference type="EMBL" id="BDGG01000006">
    <property type="protein sequence ID" value="GAV00631.1"/>
    <property type="molecule type" value="Genomic_DNA"/>
</dbReference>
<dbReference type="AlphaFoldDB" id="A0A1D1VI88"/>
<feature type="compositionally biased region" description="Low complexity" evidence="1">
    <location>
        <begin position="208"/>
        <end position="219"/>
    </location>
</feature>
<comment type="caution">
    <text evidence="2">The sequence shown here is derived from an EMBL/GenBank/DDBJ whole genome shotgun (WGS) entry which is preliminary data.</text>
</comment>
<organism evidence="2 3">
    <name type="scientific">Ramazzottius varieornatus</name>
    <name type="common">Water bear</name>
    <name type="synonym">Tardigrade</name>
    <dbReference type="NCBI Taxonomy" id="947166"/>
    <lineage>
        <taxon>Eukaryota</taxon>
        <taxon>Metazoa</taxon>
        <taxon>Ecdysozoa</taxon>
        <taxon>Tardigrada</taxon>
        <taxon>Eutardigrada</taxon>
        <taxon>Parachela</taxon>
        <taxon>Hypsibioidea</taxon>
        <taxon>Ramazzottiidae</taxon>
        <taxon>Ramazzottius</taxon>
    </lineage>
</organism>
<evidence type="ECO:0000256" key="1">
    <source>
        <dbReference type="SAM" id="MobiDB-lite"/>
    </source>
</evidence>
<reference evidence="2 3" key="1">
    <citation type="journal article" date="2016" name="Nat. Commun.">
        <title>Extremotolerant tardigrade genome and improved radiotolerance of human cultured cells by tardigrade-unique protein.</title>
        <authorList>
            <person name="Hashimoto T."/>
            <person name="Horikawa D.D."/>
            <person name="Saito Y."/>
            <person name="Kuwahara H."/>
            <person name="Kozuka-Hata H."/>
            <person name="Shin-I T."/>
            <person name="Minakuchi Y."/>
            <person name="Ohishi K."/>
            <person name="Motoyama A."/>
            <person name="Aizu T."/>
            <person name="Enomoto A."/>
            <person name="Kondo K."/>
            <person name="Tanaka S."/>
            <person name="Hara Y."/>
            <person name="Koshikawa S."/>
            <person name="Sagara H."/>
            <person name="Miura T."/>
            <person name="Yokobori S."/>
            <person name="Miyagawa K."/>
            <person name="Suzuki Y."/>
            <person name="Kubo T."/>
            <person name="Oyama M."/>
            <person name="Kohara Y."/>
            <person name="Fujiyama A."/>
            <person name="Arakawa K."/>
            <person name="Katayama T."/>
            <person name="Toyoda A."/>
            <person name="Kunieda T."/>
        </authorList>
    </citation>
    <scope>NUCLEOTIDE SEQUENCE [LARGE SCALE GENOMIC DNA]</scope>
    <source>
        <strain evidence="2 3">YOKOZUNA-1</strain>
    </source>
</reference>
<gene>
    <name evidence="2" type="primary">RvY_11454-1</name>
    <name evidence="2" type="synonym">RvY_11454.1</name>
    <name evidence="2" type="ORF">RvY_11454</name>
</gene>
<evidence type="ECO:0000313" key="2">
    <source>
        <dbReference type="EMBL" id="GAV00631.1"/>
    </source>
</evidence>
<feature type="region of interest" description="Disordered" evidence="1">
    <location>
        <begin position="191"/>
        <end position="222"/>
    </location>
</feature>
<accession>A0A1D1VI88</accession>
<dbReference type="Proteomes" id="UP000186922">
    <property type="component" value="Unassembled WGS sequence"/>
</dbReference>
<sequence>MEAEITGGVAGLVLEPGKPNPMDGLGLGSVNPDSVAIGALPTSGLAAMPPTMNLSQVLRADTTSQIQPSKTPSGAVNDMSMGRSMGLASIASDGEAGEDPFAGTENNMSDEDRNKAVAWAAAAADVEHVGFLPAAVLKQGFRIKIFKLWVPLQISIDYQNRRLTFVCPDTIADVLMRKTVAHRVDMIDVKAETPVSNKQKPGPTGRPATTRSSSGATGTNEVQHFSKRRVNLVRVNGGPKYRLIAPSTEYRDRFLDVMFMMSRPANPMVPVKV</sequence>
<keyword evidence="3" id="KW-1185">Reference proteome</keyword>